<dbReference type="PANTHER" id="PTHR38479">
    <property type="entry name" value="LMO0824 PROTEIN"/>
    <property type="match status" value="1"/>
</dbReference>
<dbReference type="STRING" id="553466.SAMN04487950_2602"/>
<dbReference type="InterPro" id="IPR009351">
    <property type="entry name" value="AlkZ-like"/>
</dbReference>
<sequence>MYSFTDDAVGPLRMRSQRLHPATTVTAVSDAAEALCGVQAQETRSAMLSVRARTAGLVASDVEASLHEERTIVRTWSMRGTLHLVARDDLSWLLSLFGPHFAPRGPEPKQLAEVGFDEAELERTMDAIRRVLDDEGPLTRDELAARLRESGVDVDPTSRTPNFLIRQAALRGVLCEVAPKAGDIAYDVVAEWVSSPAPPDRDVALATLARRYLSAYQPTTLDDFAYWSGLPKRDVRAGWESIADERSDVTFGERTLSMRTADVPDTDPTQSKTTVRFLPGYDTYLLGYRPENRPVPTAFHTQVWPGAGIIRPTVVVDGAVVATWTLDKSASPVVGVRPFEPLDDAIVVGLETEAADLGRFLGLDVEPKLIVEAD</sequence>
<name>A0A1I4F7S0_9EURY</name>
<keyword evidence="2" id="KW-1185">Reference proteome</keyword>
<keyword evidence="1" id="KW-0238">DNA-binding</keyword>
<reference evidence="2" key="1">
    <citation type="submission" date="2016-10" db="EMBL/GenBank/DDBJ databases">
        <authorList>
            <person name="Varghese N."/>
            <person name="Submissions S."/>
        </authorList>
    </citation>
    <scope>NUCLEOTIDE SEQUENCE [LARGE SCALE GENOMIC DNA]</scope>
    <source>
        <strain evidence="2">CGMCC 1.7738</strain>
    </source>
</reference>
<accession>A0A1I4F7S0</accession>
<dbReference type="EMBL" id="FOTC01000002">
    <property type="protein sequence ID" value="SFL12461.1"/>
    <property type="molecule type" value="Genomic_DNA"/>
</dbReference>
<dbReference type="AlphaFoldDB" id="A0A1I4F7S0"/>
<dbReference type="GO" id="GO:0003677">
    <property type="term" value="F:DNA binding"/>
    <property type="evidence" value="ECO:0007669"/>
    <property type="project" value="UniProtKB-KW"/>
</dbReference>
<dbReference type="Pfam" id="PF06224">
    <property type="entry name" value="AlkZ-like"/>
    <property type="match status" value="1"/>
</dbReference>
<gene>
    <name evidence="1" type="ORF">SAMN04487950_2602</name>
</gene>
<dbReference type="Proteomes" id="UP000199607">
    <property type="component" value="Unassembled WGS sequence"/>
</dbReference>
<evidence type="ECO:0000313" key="2">
    <source>
        <dbReference type="Proteomes" id="UP000199607"/>
    </source>
</evidence>
<protein>
    <submittedName>
        <fullName evidence="1">Winged helix DNA-binding domain-containing protein</fullName>
    </submittedName>
</protein>
<organism evidence="1 2">
    <name type="scientific">Halogranum rubrum</name>
    <dbReference type="NCBI Taxonomy" id="553466"/>
    <lineage>
        <taxon>Archaea</taxon>
        <taxon>Methanobacteriati</taxon>
        <taxon>Methanobacteriota</taxon>
        <taxon>Stenosarchaea group</taxon>
        <taxon>Halobacteria</taxon>
        <taxon>Halobacteriales</taxon>
        <taxon>Haloferacaceae</taxon>
    </lineage>
</organism>
<proteinExistence type="predicted"/>
<dbReference type="PANTHER" id="PTHR38479:SF2">
    <property type="entry name" value="WINGED HELIX DNA-BINDING DOMAIN-CONTAINING PROTEIN"/>
    <property type="match status" value="1"/>
</dbReference>
<dbReference type="RefSeq" id="WP_089869852.1">
    <property type="nucleotide sequence ID" value="NZ_FOTC01000002.1"/>
</dbReference>
<evidence type="ECO:0000313" key="1">
    <source>
        <dbReference type="EMBL" id="SFL12461.1"/>
    </source>
</evidence>